<organism evidence="1 2">
    <name type="scientific">Stegodyphus mimosarum</name>
    <name type="common">African social velvet spider</name>
    <dbReference type="NCBI Taxonomy" id="407821"/>
    <lineage>
        <taxon>Eukaryota</taxon>
        <taxon>Metazoa</taxon>
        <taxon>Ecdysozoa</taxon>
        <taxon>Arthropoda</taxon>
        <taxon>Chelicerata</taxon>
        <taxon>Arachnida</taxon>
        <taxon>Araneae</taxon>
        <taxon>Araneomorphae</taxon>
        <taxon>Entelegynae</taxon>
        <taxon>Eresoidea</taxon>
        <taxon>Eresidae</taxon>
        <taxon>Stegodyphus</taxon>
    </lineage>
</organism>
<keyword evidence="2" id="KW-1185">Reference proteome</keyword>
<sequence>VSVFTCHLNIFQLLFFIRKTLSFVCFLYKTAVSRHYFEFNFIYE</sequence>
<name>A0A087UET6_STEMI</name>
<gene>
    <name evidence="1" type="ORF">X975_22879</name>
</gene>
<reference evidence="1 2" key="1">
    <citation type="submission" date="2013-11" db="EMBL/GenBank/DDBJ databases">
        <title>Genome sequencing of Stegodyphus mimosarum.</title>
        <authorList>
            <person name="Bechsgaard J."/>
        </authorList>
    </citation>
    <scope>NUCLEOTIDE SEQUENCE [LARGE SCALE GENOMIC DNA]</scope>
</reference>
<feature type="non-terminal residue" evidence="1">
    <location>
        <position position="44"/>
    </location>
</feature>
<dbReference type="EMBL" id="KK119507">
    <property type="protein sequence ID" value="KFM75875.1"/>
    <property type="molecule type" value="Genomic_DNA"/>
</dbReference>
<evidence type="ECO:0000313" key="1">
    <source>
        <dbReference type="EMBL" id="KFM75875.1"/>
    </source>
</evidence>
<protein>
    <submittedName>
        <fullName evidence="1">Uncharacterized protein</fullName>
    </submittedName>
</protein>
<proteinExistence type="predicted"/>
<dbReference type="AlphaFoldDB" id="A0A087UET6"/>
<dbReference type="Proteomes" id="UP000054359">
    <property type="component" value="Unassembled WGS sequence"/>
</dbReference>
<accession>A0A087UET6</accession>
<feature type="non-terminal residue" evidence="1">
    <location>
        <position position="1"/>
    </location>
</feature>
<evidence type="ECO:0000313" key="2">
    <source>
        <dbReference type="Proteomes" id="UP000054359"/>
    </source>
</evidence>